<gene>
    <name evidence="1" type="ORF">PHLCEN_2v9859</name>
</gene>
<protein>
    <submittedName>
        <fullName evidence="1">Uncharacterized protein</fullName>
    </submittedName>
</protein>
<evidence type="ECO:0000313" key="1">
    <source>
        <dbReference type="EMBL" id="PSR74447.1"/>
    </source>
</evidence>
<name>A0A2R6NPR9_9APHY</name>
<comment type="caution">
    <text evidence="1">The sequence shown here is derived from an EMBL/GenBank/DDBJ whole genome shotgun (WGS) entry which is preliminary data.</text>
</comment>
<reference evidence="1 2" key="1">
    <citation type="submission" date="2018-02" db="EMBL/GenBank/DDBJ databases">
        <title>Genome sequence of the basidiomycete white-rot fungus Phlebia centrifuga.</title>
        <authorList>
            <person name="Granchi Z."/>
            <person name="Peng M."/>
            <person name="de Vries R.P."/>
            <person name="Hilden K."/>
            <person name="Makela M.R."/>
            <person name="Grigoriev I."/>
            <person name="Riley R."/>
        </authorList>
    </citation>
    <scope>NUCLEOTIDE SEQUENCE [LARGE SCALE GENOMIC DNA]</scope>
    <source>
        <strain evidence="1 2">FBCC195</strain>
    </source>
</reference>
<proteinExistence type="predicted"/>
<evidence type="ECO:0000313" key="2">
    <source>
        <dbReference type="Proteomes" id="UP000186601"/>
    </source>
</evidence>
<dbReference type="OrthoDB" id="6141102at2759"/>
<sequence>MAPSQTQDVDKLTLTVFREVWNEFYAWKHSACEAAIQKLAATDEATRLAKDDYAGLFDSAPARTSETPSDFVVYDFCSKSTSNTSTISINASSITPASQYESCAPIPRNVLHGDDPNEMAFVPYADDTNFDEVDYAMEYKNLSWQVDNDPDSSNTVVTKDPATPLPSVDVLQRADIAKGLVAVQTTYRMILISLTLLKVPDVGKAANVQLLGVKGSTYVYLAGDVLASCKLFSARMCLYNAIKQRFV</sequence>
<dbReference type="Proteomes" id="UP000186601">
    <property type="component" value="Unassembled WGS sequence"/>
</dbReference>
<organism evidence="1 2">
    <name type="scientific">Hermanssonia centrifuga</name>
    <dbReference type="NCBI Taxonomy" id="98765"/>
    <lineage>
        <taxon>Eukaryota</taxon>
        <taxon>Fungi</taxon>
        <taxon>Dikarya</taxon>
        <taxon>Basidiomycota</taxon>
        <taxon>Agaricomycotina</taxon>
        <taxon>Agaricomycetes</taxon>
        <taxon>Polyporales</taxon>
        <taxon>Meruliaceae</taxon>
        <taxon>Hermanssonia</taxon>
    </lineage>
</organism>
<dbReference type="EMBL" id="MLYV02000989">
    <property type="protein sequence ID" value="PSR74447.1"/>
    <property type="molecule type" value="Genomic_DNA"/>
</dbReference>
<dbReference type="STRING" id="98765.A0A2R6NPR9"/>
<keyword evidence="2" id="KW-1185">Reference proteome</keyword>
<dbReference type="AlphaFoldDB" id="A0A2R6NPR9"/>
<accession>A0A2R6NPR9</accession>